<evidence type="ECO:0000256" key="7">
    <source>
        <dbReference type="ARBA" id="ARBA00022989"/>
    </source>
</evidence>
<keyword evidence="9" id="KW-0325">Glycoprotein</keyword>
<feature type="chain" id="PRO_5040307957" description="Glucuronosyltransferase" evidence="12">
    <location>
        <begin position="17"/>
        <end position="511"/>
    </location>
</feature>
<evidence type="ECO:0000256" key="9">
    <source>
        <dbReference type="ARBA" id="ARBA00023180"/>
    </source>
</evidence>
<proteinExistence type="inferred from homology"/>
<dbReference type="Pfam" id="PF00201">
    <property type="entry name" value="UDPGT"/>
    <property type="match status" value="1"/>
</dbReference>
<comment type="similarity">
    <text evidence="2">Belongs to the UDP-glycosyltransferase family.</text>
</comment>
<dbReference type="AlphaFoldDB" id="A0A9P0E3S4"/>
<keyword evidence="7 11" id="KW-1133">Transmembrane helix</keyword>
<comment type="subcellular location">
    <subcellularLocation>
        <location evidence="10">Endomembrane system</location>
        <topology evidence="10">Single-pass type I membrane protein</topology>
    </subcellularLocation>
    <subcellularLocation>
        <location evidence="1">Endoplasmic reticulum</location>
    </subcellularLocation>
</comment>
<evidence type="ECO:0000256" key="12">
    <source>
        <dbReference type="SAM" id="SignalP"/>
    </source>
</evidence>
<dbReference type="InterPro" id="IPR002213">
    <property type="entry name" value="UDP_glucos_trans"/>
</dbReference>
<evidence type="ECO:0000256" key="1">
    <source>
        <dbReference type="ARBA" id="ARBA00004240"/>
    </source>
</evidence>
<evidence type="ECO:0000256" key="3">
    <source>
        <dbReference type="ARBA" id="ARBA00022676"/>
    </source>
</evidence>
<dbReference type="GO" id="GO:0005783">
    <property type="term" value="C:endoplasmic reticulum"/>
    <property type="evidence" value="ECO:0007669"/>
    <property type="project" value="UniProtKB-SubCell"/>
</dbReference>
<dbReference type="PANTHER" id="PTHR48043">
    <property type="entry name" value="EG:EG0003.4 PROTEIN-RELATED"/>
    <property type="match status" value="1"/>
</dbReference>
<name>A0A9P0E3S4_NEZVI</name>
<dbReference type="CDD" id="cd03784">
    <property type="entry name" value="GT1_Gtf-like"/>
    <property type="match status" value="1"/>
</dbReference>
<evidence type="ECO:0000313" key="14">
    <source>
        <dbReference type="Proteomes" id="UP001152798"/>
    </source>
</evidence>
<evidence type="ECO:0000256" key="11">
    <source>
        <dbReference type="SAM" id="Phobius"/>
    </source>
</evidence>
<evidence type="ECO:0000256" key="5">
    <source>
        <dbReference type="ARBA" id="ARBA00022692"/>
    </source>
</evidence>
<gene>
    <name evidence="13" type="ORF">NEZAVI_LOCUS900</name>
</gene>
<evidence type="ECO:0000256" key="6">
    <source>
        <dbReference type="ARBA" id="ARBA00022824"/>
    </source>
</evidence>
<accession>A0A9P0E3S4</accession>
<dbReference type="PANTHER" id="PTHR48043:SF145">
    <property type="entry name" value="FI06409P-RELATED"/>
    <property type="match status" value="1"/>
</dbReference>
<evidence type="ECO:0000256" key="8">
    <source>
        <dbReference type="ARBA" id="ARBA00023136"/>
    </source>
</evidence>
<keyword evidence="4" id="KW-0808">Transferase</keyword>
<dbReference type="Gene3D" id="3.40.50.2000">
    <property type="entry name" value="Glycogen Phosphorylase B"/>
    <property type="match status" value="1"/>
</dbReference>
<evidence type="ECO:0000256" key="4">
    <source>
        <dbReference type="ARBA" id="ARBA00022679"/>
    </source>
</evidence>
<dbReference type="EMBL" id="OV725077">
    <property type="protein sequence ID" value="CAH1389500.1"/>
    <property type="molecule type" value="Genomic_DNA"/>
</dbReference>
<protein>
    <recommendedName>
        <fullName evidence="15">Glucuronosyltransferase</fullName>
    </recommendedName>
</protein>
<sequence>MIFWFCFLVIVAVVESSRILAFFPIPTRSHQFIFRPVIEGLAKNGHDITYVSAFPYKEIPKNIRQIDLSKYDVMAEFKDVDFGSLNIWLYTNTMYKLGEAMARYYIGSKEVQDLIHSDDKFDAVMFESYFYQEYLSALTHKFNAIGIEVISLGDCAWVNEMSGIQDNPAFQMDFKSALSSDMTFWQKLYNVYVTGVTTLTSYFYLHYALQPVMDKYFNYTGWESRPSIDLLARNRSLILVNFDYMFGYPYPVAPHRKDIGGINIKPNQLLPKDLQTFMDESKDGVIYMSLGSHLDPSQFRDQMNAFLEVFRDLPQKVMLKYVPENSTDIPPNVLVSNWFPQQDILAHKSCVLFVTHGGLLSLSEAIYYGVPQVGIPIMADQGKNMVIMESHGLGRMLKLDNITRETVSWTIREVLLNSRYREKALRRSKIFKDRRQTPAEEAVYWVEHSLKYPFALTPMSTTLTAIEFNLIDVKIFLTTAILLTSCSIYLALKFAKKIVCNTKIKSKQKIH</sequence>
<evidence type="ECO:0000256" key="2">
    <source>
        <dbReference type="ARBA" id="ARBA00009995"/>
    </source>
</evidence>
<organism evidence="13 14">
    <name type="scientific">Nezara viridula</name>
    <name type="common">Southern green stink bug</name>
    <name type="synonym">Cimex viridulus</name>
    <dbReference type="NCBI Taxonomy" id="85310"/>
    <lineage>
        <taxon>Eukaryota</taxon>
        <taxon>Metazoa</taxon>
        <taxon>Ecdysozoa</taxon>
        <taxon>Arthropoda</taxon>
        <taxon>Hexapoda</taxon>
        <taxon>Insecta</taxon>
        <taxon>Pterygota</taxon>
        <taxon>Neoptera</taxon>
        <taxon>Paraneoptera</taxon>
        <taxon>Hemiptera</taxon>
        <taxon>Heteroptera</taxon>
        <taxon>Panheteroptera</taxon>
        <taxon>Pentatomomorpha</taxon>
        <taxon>Pentatomoidea</taxon>
        <taxon>Pentatomidae</taxon>
        <taxon>Pentatominae</taxon>
        <taxon>Nezara</taxon>
    </lineage>
</organism>
<feature type="signal peptide" evidence="12">
    <location>
        <begin position="1"/>
        <end position="16"/>
    </location>
</feature>
<evidence type="ECO:0000256" key="10">
    <source>
        <dbReference type="ARBA" id="ARBA00046288"/>
    </source>
</evidence>
<dbReference type="OrthoDB" id="5835829at2759"/>
<keyword evidence="14" id="KW-1185">Reference proteome</keyword>
<keyword evidence="6" id="KW-0256">Endoplasmic reticulum</keyword>
<evidence type="ECO:0000313" key="13">
    <source>
        <dbReference type="EMBL" id="CAH1389500.1"/>
    </source>
</evidence>
<dbReference type="GO" id="GO:0008194">
    <property type="term" value="F:UDP-glycosyltransferase activity"/>
    <property type="evidence" value="ECO:0007669"/>
    <property type="project" value="InterPro"/>
</dbReference>
<dbReference type="FunFam" id="3.40.50.2000:FF:000050">
    <property type="entry name" value="UDP-glucuronosyltransferase"/>
    <property type="match status" value="1"/>
</dbReference>
<dbReference type="Proteomes" id="UP001152798">
    <property type="component" value="Chromosome 1"/>
</dbReference>
<keyword evidence="12" id="KW-0732">Signal</keyword>
<keyword evidence="8 11" id="KW-0472">Membrane</keyword>
<feature type="transmembrane region" description="Helical" evidence="11">
    <location>
        <begin position="475"/>
        <end position="495"/>
    </location>
</feature>
<reference evidence="13" key="1">
    <citation type="submission" date="2022-01" db="EMBL/GenBank/DDBJ databases">
        <authorList>
            <person name="King R."/>
        </authorList>
    </citation>
    <scope>NUCLEOTIDE SEQUENCE</scope>
</reference>
<dbReference type="SUPFAM" id="SSF53756">
    <property type="entry name" value="UDP-Glycosyltransferase/glycogen phosphorylase"/>
    <property type="match status" value="1"/>
</dbReference>
<evidence type="ECO:0008006" key="15">
    <source>
        <dbReference type="Google" id="ProtNLM"/>
    </source>
</evidence>
<dbReference type="InterPro" id="IPR050271">
    <property type="entry name" value="UDP-glycosyltransferase"/>
</dbReference>
<keyword evidence="3" id="KW-0328">Glycosyltransferase</keyword>
<keyword evidence="5 11" id="KW-0812">Transmembrane</keyword>